<name>A0AAU8IYV1_9ACTN</name>
<dbReference type="KEGG" id="stac:ABII15_27225"/>
<feature type="domain" description="Knr4/Smi1-like" evidence="1">
    <location>
        <begin position="45"/>
        <end position="169"/>
    </location>
</feature>
<reference evidence="2" key="1">
    <citation type="submission" date="2024-06" db="EMBL/GenBank/DDBJ databases">
        <title>Streptomyces sp. strain HUAS MG91 genome sequences.</title>
        <authorList>
            <person name="Mo P."/>
        </authorList>
    </citation>
    <scope>NUCLEOTIDE SEQUENCE</scope>
    <source>
        <strain evidence="2">HUAS MG91</strain>
    </source>
</reference>
<dbReference type="AlphaFoldDB" id="A0AAU8IYV1"/>
<organism evidence="2">
    <name type="scientific">Streptomyces tabacisoli</name>
    <dbReference type="NCBI Taxonomy" id="3156398"/>
    <lineage>
        <taxon>Bacteria</taxon>
        <taxon>Bacillati</taxon>
        <taxon>Actinomycetota</taxon>
        <taxon>Actinomycetes</taxon>
        <taxon>Kitasatosporales</taxon>
        <taxon>Streptomycetaceae</taxon>
        <taxon>Streptomyces</taxon>
    </lineage>
</organism>
<evidence type="ECO:0000313" key="2">
    <source>
        <dbReference type="EMBL" id="XCJ73424.1"/>
    </source>
</evidence>
<dbReference type="InterPro" id="IPR018958">
    <property type="entry name" value="Knr4/Smi1-like_dom"/>
</dbReference>
<accession>A0AAU8IYV1</accession>
<evidence type="ECO:0000259" key="1">
    <source>
        <dbReference type="SMART" id="SM00860"/>
    </source>
</evidence>
<dbReference type="EMBL" id="CP159534">
    <property type="protein sequence ID" value="XCJ73424.1"/>
    <property type="molecule type" value="Genomic_DNA"/>
</dbReference>
<dbReference type="InterPro" id="IPR037883">
    <property type="entry name" value="Knr4/Smi1-like_sf"/>
</dbReference>
<proteinExistence type="predicted"/>
<dbReference type="Pfam" id="PF09346">
    <property type="entry name" value="SMI1_KNR4"/>
    <property type="match status" value="1"/>
</dbReference>
<protein>
    <submittedName>
        <fullName evidence="2">SMI1/KNR4 family protein</fullName>
    </submittedName>
</protein>
<sequence length="195" mass="21961">MSSDIRDAWARQPAIEARQVDDAWQRIETWLHRNAPATAALLRPGASDDELAAFERDLGVRIPAGLKALWRRCAGMTAGPGEGTPFLLDRWAPMSFDAVLETYRGQMLMRVTMDEYVSWRPSWIPFASFGPHDNLYGLCLDAETGRIWKWTEIAERTLVHPSLSVYLEDMADALDVPELSPGAPPRVHEGELEWA</sequence>
<dbReference type="SUPFAM" id="SSF160631">
    <property type="entry name" value="SMI1/KNR4-like"/>
    <property type="match status" value="1"/>
</dbReference>
<dbReference type="RefSeq" id="WP_353944907.1">
    <property type="nucleotide sequence ID" value="NZ_CP159534.1"/>
</dbReference>
<dbReference type="Gene3D" id="3.40.1580.10">
    <property type="entry name" value="SMI1/KNR4-like"/>
    <property type="match status" value="1"/>
</dbReference>
<dbReference type="SMART" id="SM00860">
    <property type="entry name" value="SMI1_KNR4"/>
    <property type="match status" value="1"/>
</dbReference>
<gene>
    <name evidence="2" type="ORF">ABII15_27225</name>
</gene>